<keyword evidence="2" id="KW-1185">Reference proteome</keyword>
<sequence>MSLTTIGTDEHVFLSGQTGTGKSFTAEVYLSGVTDVDVVKLDTKGEVHERRKKKEPIWRGLVEGKDYTVVERLADIDDVETRKIIYAPIFEEQEQEYYDKLMKWVYMRENTILWIDELMEVCPSHFKYPPYLKGLMTRGRSKEATVWACTQRPAEIPAIVMGNATHFFIFDMNLPQDREKIAKTTGAMKFLEKPGYRKFWYFRSGWDEPVLAELKL</sequence>
<geneLocation type="plasmid" evidence="1 2">
    <name>pBClin15</name>
</geneLocation>
<dbReference type="PATRIC" id="fig|226900.8.peg.10"/>
<dbReference type="AlphaFoldDB" id="Q814E3"/>
<evidence type="ECO:0000313" key="2">
    <source>
        <dbReference type="Proteomes" id="UP000001417"/>
    </source>
</evidence>
<proteinExistence type="predicted"/>
<dbReference type="KEGG" id="bce:BCp0009"/>
<accession>Q814E3</accession>
<dbReference type="InterPro" id="IPR027417">
    <property type="entry name" value="P-loop_NTPase"/>
</dbReference>
<protein>
    <submittedName>
        <fullName evidence="1">Hypothetical cytosolic protein</fullName>
    </submittedName>
</protein>
<evidence type="ECO:0000313" key="1">
    <source>
        <dbReference type="EMBL" id="AAP12353.1"/>
    </source>
</evidence>
<organism evidence="1 2">
    <name type="scientific">Bacillus cereus (strain ATCC 14579 / DSM 31 / CCUG 7414 / JCM 2152 / NBRC 15305 / NCIMB 9373 / NCTC 2599 / NRRL B-3711)</name>
    <dbReference type="NCBI Taxonomy" id="226900"/>
    <lineage>
        <taxon>Bacteria</taxon>
        <taxon>Bacillati</taxon>
        <taxon>Bacillota</taxon>
        <taxon>Bacilli</taxon>
        <taxon>Bacillales</taxon>
        <taxon>Bacillaceae</taxon>
        <taxon>Bacillus</taxon>
        <taxon>Bacillus cereus group</taxon>
    </lineage>
</organism>
<dbReference type="RefSeq" id="WP_000060307.1">
    <property type="nucleotide sequence ID" value="NC_004721.2"/>
</dbReference>
<name>Q814E3_BACCR</name>
<dbReference type="Gene3D" id="3.40.50.300">
    <property type="entry name" value="P-loop containing nucleotide triphosphate hydrolases"/>
    <property type="match status" value="1"/>
</dbReference>
<dbReference type="Proteomes" id="UP000001417">
    <property type="component" value="Plasmid pBClin15"/>
</dbReference>
<dbReference type="HOGENOM" id="CLU_1297725_0_0_9"/>
<dbReference type="SUPFAM" id="SSF52540">
    <property type="entry name" value="P-loop containing nucleoside triphosphate hydrolases"/>
    <property type="match status" value="1"/>
</dbReference>
<reference evidence="1 2" key="1">
    <citation type="journal article" date="2003" name="Nature">
        <title>Genome sequence of Bacillus cereus and comparative analysis with Bacillus anthracis.</title>
        <authorList>
            <person name="Ivanova N."/>
            <person name="Sorokin A."/>
            <person name="Anderson I."/>
            <person name="Galleron N."/>
            <person name="Candelon B."/>
            <person name="Kapatral V."/>
            <person name="Bhattacharyya A."/>
            <person name="Reznik G."/>
            <person name="Mikhailova N."/>
            <person name="Lapidus A."/>
            <person name="Chu L."/>
            <person name="Mazur M."/>
            <person name="Goltsman E."/>
            <person name="Larsen N."/>
            <person name="D'Souza M."/>
            <person name="Walunas T."/>
            <person name="Grechkin Y."/>
            <person name="Pusch G."/>
            <person name="Haselkorn R."/>
            <person name="Fonstein M."/>
            <person name="Ehrlich S.D."/>
            <person name="Overbeek R."/>
            <person name="Kyrpides N."/>
        </authorList>
    </citation>
    <scope>NUCLEOTIDE SEQUENCE [LARGE SCALE GENOMIC DNA]</scope>
    <source>
        <strain evidence="2">ATCC 14579 / DSM 31 / CCUG 7414 / JCM 2152 / NBRC 15305 / NCIMB 9373 / NCTC 2599 / NRRL B-3711</strain>
    </source>
</reference>
<dbReference type="EMBL" id="AE016878">
    <property type="protein sequence ID" value="AAP12353.1"/>
    <property type="molecule type" value="Genomic_DNA"/>
</dbReference>
<dbReference type="OrthoDB" id="9989452at2"/>
<dbReference type="GeneID" id="99621800"/>
<gene>
    <name evidence="1" type="ordered locus">BC_p0009</name>
</gene>
<keyword evidence="1" id="KW-0614">Plasmid</keyword>